<dbReference type="GO" id="GO:0004017">
    <property type="term" value="F:AMP kinase activity"/>
    <property type="evidence" value="ECO:0007669"/>
    <property type="project" value="UniProtKB-UniRule"/>
</dbReference>
<dbReference type="GO" id="GO:0005737">
    <property type="term" value="C:cytoplasm"/>
    <property type="evidence" value="ECO:0007669"/>
    <property type="project" value="UniProtKB-SubCell"/>
</dbReference>
<accession>A0A6B2LM34</accession>
<reference evidence="11" key="1">
    <citation type="journal article" date="2020" name="J. Eukaryot. Microbiol.">
        <title>De novo Sequencing, Assembly and Annotation of the Transcriptome for the Free-Living Testate Amoeba Arcella intermedia.</title>
        <authorList>
            <person name="Ribeiro G.M."/>
            <person name="Porfirio-Sousa A.L."/>
            <person name="Maurer-Alcala X.X."/>
            <person name="Katz L.A."/>
            <person name="Lahr D.J.G."/>
        </authorList>
    </citation>
    <scope>NUCLEOTIDE SEQUENCE</scope>
</reference>
<evidence type="ECO:0000256" key="2">
    <source>
        <dbReference type="ARBA" id="ARBA00022490"/>
    </source>
</evidence>
<dbReference type="PANTHER" id="PTHR12595:SF0">
    <property type="entry name" value="ADENYLATE KINASE ISOENZYME 6"/>
    <property type="match status" value="1"/>
</dbReference>
<keyword evidence="6 10" id="KW-0547">Nucleotide-binding</keyword>
<keyword evidence="4 10" id="KW-0698">rRNA processing</keyword>
<evidence type="ECO:0000256" key="10">
    <source>
        <dbReference type="HAMAP-Rule" id="MF_03173"/>
    </source>
</evidence>
<evidence type="ECO:0000256" key="8">
    <source>
        <dbReference type="ARBA" id="ARBA00022840"/>
    </source>
</evidence>
<dbReference type="Gene3D" id="3.40.50.300">
    <property type="entry name" value="P-loop containing nucleotide triphosphate hydrolases"/>
    <property type="match status" value="1"/>
</dbReference>
<sequence length="167" mass="19287">MPNILITGTPGVGKSSLSALLAQALPSLNYIDLGQTIRQKHLHDGLDEEWDSLTLNEDKVCDYLEDIITTRNNVIDYHTCDFFPERFFDLVIVVRCSNDVLYPRLEARGYSEKKIQENVEAEIMQVVLDEARDSYREDIVWEVQSNTIEEMEESVNRIADWVKKFEG</sequence>
<feature type="binding site" evidence="10">
    <location>
        <position position="14"/>
    </location>
    <ligand>
        <name>ATP</name>
        <dbReference type="ChEBI" id="CHEBI:30616"/>
    </ligand>
</feature>
<comment type="catalytic activity">
    <reaction evidence="10">
        <text>ATP + H2O = ADP + phosphate + H(+)</text>
        <dbReference type="Rhea" id="RHEA:13065"/>
        <dbReference type="ChEBI" id="CHEBI:15377"/>
        <dbReference type="ChEBI" id="CHEBI:15378"/>
        <dbReference type="ChEBI" id="CHEBI:30616"/>
        <dbReference type="ChEBI" id="CHEBI:43474"/>
        <dbReference type="ChEBI" id="CHEBI:456216"/>
    </reaction>
</comment>
<evidence type="ECO:0000256" key="6">
    <source>
        <dbReference type="ARBA" id="ARBA00022741"/>
    </source>
</evidence>
<dbReference type="Pfam" id="PF13238">
    <property type="entry name" value="AAA_18"/>
    <property type="match status" value="1"/>
</dbReference>
<feature type="binding site" evidence="10">
    <location>
        <position position="13"/>
    </location>
    <ligand>
        <name>ATP</name>
        <dbReference type="ChEBI" id="CHEBI:30616"/>
    </ligand>
</feature>
<dbReference type="GO" id="GO:0006364">
    <property type="term" value="P:rRNA processing"/>
    <property type="evidence" value="ECO:0007669"/>
    <property type="project" value="UniProtKB-KW"/>
</dbReference>
<dbReference type="GO" id="GO:0016887">
    <property type="term" value="F:ATP hydrolysis activity"/>
    <property type="evidence" value="ECO:0007669"/>
    <property type="project" value="UniProtKB-UniRule"/>
</dbReference>
<dbReference type="FunFam" id="3.40.50.300:FF:000372">
    <property type="entry name" value="Adenylate kinase isoenzyme 6 homolog"/>
    <property type="match status" value="1"/>
</dbReference>
<feature type="binding site" evidence="10">
    <location>
        <position position="15"/>
    </location>
    <ligand>
        <name>ATP</name>
        <dbReference type="ChEBI" id="CHEBI:30616"/>
    </ligand>
</feature>
<feature type="region of interest" description="NMPbind" evidence="10">
    <location>
        <begin position="32"/>
        <end position="55"/>
    </location>
</feature>
<protein>
    <recommendedName>
        <fullName evidence="10">Adenylate kinase isoenzyme 6 homolog</fullName>
        <shortName evidence="10">AK6</shortName>
        <ecNumber evidence="10">2.7.4.3</ecNumber>
    </recommendedName>
    <alternativeName>
        <fullName evidence="10">Dual activity adenylate kinase/ATPase</fullName>
        <shortName evidence="10">AK/ATPase</shortName>
    </alternativeName>
</protein>
<comment type="subunit">
    <text evidence="10">Interacts with small ribosomal subunit protein uS11. Not a structural component of 43S pre-ribosomes, but transiently interacts with them by binding to uS11.</text>
</comment>
<keyword evidence="8 10" id="KW-0067">ATP-binding</keyword>
<evidence type="ECO:0000256" key="3">
    <source>
        <dbReference type="ARBA" id="ARBA00022517"/>
    </source>
</evidence>
<dbReference type="InterPro" id="IPR027417">
    <property type="entry name" value="P-loop_NTPase"/>
</dbReference>
<comment type="catalytic activity">
    <reaction evidence="1 10">
        <text>AMP + ATP = 2 ADP</text>
        <dbReference type="Rhea" id="RHEA:12973"/>
        <dbReference type="ChEBI" id="CHEBI:30616"/>
        <dbReference type="ChEBI" id="CHEBI:456215"/>
        <dbReference type="ChEBI" id="CHEBI:456216"/>
        <dbReference type="EC" id="2.7.4.3"/>
    </reaction>
</comment>
<comment type="caution">
    <text evidence="10">Lacks conserved residue(s) required for the propagation of feature annotation.</text>
</comment>
<evidence type="ECO:0000256" key="7">
    <source>
        <dbReference type="ARBA" id="ARBA00022777"/>
    </source>
</evidence>
<comment type="function">
    <text evidence="10">Broad-specificity nucleoside monophosphate (NMP) kinase that catalyzes the reversible transfer of the terminal phosphate group between nucleoside triphosphates and monophosphates. Has also ATPase activity. Involved in the late cytoplasmic maturation steps of the 40S ribosomal particles, specifically 18S rRNA maturation. While NMP activity is not required for ribosome maturation, ATPase activity is. Associates transiently with small ribosomal subunit protein uS11. ATP hydrolysis breaks the interaction with uS11. May temporarily remove uS11 from the ribosome to enable a conformational change of the ribosomal RNA that is needed for the final maturation step of the small ribosomal subunit. Its NMP activity may have a role in nuclear energy homeostasis.</text>
</comment>
<dbReference type="SUPFAM" id="SSF52540">
    <property type="entry name" value="P-loop containing nucleoside triphosphate hydrolases"/>
    <property type="match status" value="1"/>
</dbReference>
<dbReference type="AlphaFoldDB" id="A0A6B2LM34"/>
<keyword evidence="9 10" id="KW-0539">Nucleus</keyword>
<dbReference type="HAMAP" id="MF_00039">
    <property type="entry name" value="Adenylate_kinase_AK6"/>
    <property type="match status" value="1"/>
</dbReference>
<feature type="binding site" evidence="10">
    <location>
        <position position="11"/>
    </location>
    <ligand>
        <name>ATP</name>
        <dbReference type="ChEBI" id="CHEBI:30616"/>
    </ligand>
</feature>
<dbReference type="GO" id="GO:0005524">
    <property type="term" value="F:ATP binding"/>
    <property type="evidence" value="ECO:0007669"/>
    <property type="project" value="UniProtKB-KW"/>
</dbReference>
<evidence type="ECO:0000313" key="11">
    <source>
        <dbReference type="EMBL" id="NDV38126.1"/>
    </source>
</evidence>
<organism evidence="11">
    <name type="scientific">Arcella intermedia</name>
    <dbReference type="NCBI Taxonomy" id="1963864"/>
    <lineage>
        <taxon>Eukaryota</taxon>
        <taxon>Amoebozoa</taxon>
        <taxon>Tubulinea</taxon>
        <taxon>Elardia</taxon>
        <taxon>Arcellinida</taxon>
        <taxon>Sphaerothecina</taxon>
        <taxon>Arcellidae</taxon>
        <taxon>Arcella</taxon>
    </lineage>
</organism>
<feature type="region of interest" description="LID" evidence="10">
    <location>
        <begin position="107"/>
        <end position="117"/>
    </location>
</feature>
<evidence type="ECO:0000256" key="5">
    <source>
        <dbReference type="ARBA" id="ARBA00022679"/>
    </source>
</evidence>
<keyword evidence="5 10" id="KW-0808">Transferase</keyword>
<dbReference type="PANTHER" id="PTHR12595">
    <property type="entry name" value="POS9-ACTIVATING FACTOR FAP7-RELATED"/>
    <property type="match status" value="1"/>
</dbReference>
<name>A0A6B2LM34_9EUKA</name>
<keyword evidence="3 10" id="KW-0690">Ribosome biogenesis</keyword>
<dbReference type="EMBL" id="GIBP01009157">
    <property type="protein sequence ID" value="NDV38126.1"/>
    <property type="molecule type" value="Transcribed_RNA"/>
</dbReference>
<comment type="subcellular location">
    <subcellularLocation>
        <location evidence="10">Cytoplasm</location>
    </subcellularLocation>
    <subcellularLocation>
        <location evidence="10">Nucleus</location>
    </subcellularLocation>
</comment>
<evidence type="ECO:0000256" key="9">
    <source>
        <dbReference type="ARBA" id="ARBA00023242"/>
    </source>
</evidence>
<dbReference type="GO" id="GO:0042274">
    <property type="term" value="P:ribosomal small subunit biogenesis"/>
    <property type="evidence" value="ECO:0007669"/>
    <property type="project" value="UniProtKB-UniRule"/>
</dbReference>
<dbReference type="GO" id="GO:0005634">
    <property type="term" value="C:nucleus"/>
    <property type="evidence" value="ECO:0007669"/>
    <property type="project" value="UniProtKB-SubCell"/>
</dbReference>
<dbReference type="InterPro" id="IPR020618">
    <property type="entry name" value="Adenyl_kinase_AK6"/>
</dbReference>
<proteinExistence type="inferred from homology"/>
<keyword evidence="2 10" id="KW-0963">Cytoplasm</keyword>
<evidence type="ECO:0000256" key="1">
    <source>
        <dbReference type="ARBA" id="ARBA00000582"/>
    </source>
</evidence>
<feature type="binding site" evidence="10">
    <location>
        <position position="108"/>
    </location>
    <ligand>
        <name>ATP</name>
        <dbReference type="ChEBI" id="CHEBI:30616"/>
    </ligand>
</feature>
<comment type="similarity">
    <text evidence="10">Belongs to the adenylate kinase family. AK6 subfamily.</text>
</comment>
<evidence type="ECO:0000256" key="4">
    <source>
        <dbReference type="ARBA" id="ARBA00022552"/>
    </source>
</evidence>
<keyword evidence="7 10" id="KW-0418">Kinase</keyword>
<dbReference type="EC" id="2.7.4.3" evidence="10"/>
<feature type="binding site" evidence="10">
    <location>
        <position position="16"/>
    </location>
    <ligand>
        <name>ATP</name>
        <dbReference type="ChEBI" id="CHEBI:30616"/>
    </ligand>
</feature>